<dbReference type="OrthoDB" id="2520703at2759"/>
<keyword evidence="2" id="KW-1185">Reference proteome</keyword>
<sequence>MATRTLLSLPEELIDHICWKLVGHPHSRSIDTLYDPKSLSSLCRVSKSLNRIAMPVLYARFDAMERMKRTADFLRTISLRPELGGYVQEATFSMFNWFPLTEDHLKVFTEAATRLGVSLDDWMENYPFEAVVQLIIAQTPNVRTIDVAAHEVYADDGAGAFTILEQIAAQVPPRISLPHLERLSVGHDDCRRISLGYFGGIIELAPYIREITMSPCYGLQCDEKHVNNRLTLKNVTNLQLDGGHISKLELESIVRLCGGLENFDYGYHSIYAGLSHACVTPREVIEILMPHNNTLRSISINLGWREREHPTSFSFSGLCTDGDQIISLKNFSRLETFRVDGTSLLFPEVQKPGYHTNILINLLPTSIRCFHLANAQRESVANLITLTDSIADFPFLKEISLTGNSVNGPLGEEEVVLDESEMSTLRKILSDKGIKFEEMSVWE</sequence>
<dbReference type="Gene3D" id="3.80.10.10">
    <property type="entry name" value="Ribonuclease Inhibitor"/>
    <property type="match status" value="1"/>
</dbReference>
<proteinExistence type="predicted"/>
<evidence type="ECO:0008006" key="3">
    <source>
        <dbReference type="Google" id="ProtNLM"/>
    </source>
</evidence>
<gene>
    <name evidence="1" type="ORF">TARUN_2847</name>
</gene>
<dbReference type="InterPro" id="IPR032675">
    <property type="entry name" value="LRR_dom_sf"/>
</dbReference>
<dbReference type="AlphaFoldDB" id="A0A395NTJ0"/>
<dbReference type="Proteomes" id="UP000266272">
    <property type="component" value="Unassembled WGS sequence"/>
</dbReference>
<evidence type="ECO:0000313" key="2">
    <source>
        <dbReference type="Proteomes" id="UP000266272"/>
    </source>
</evidence>
<protein>
    <recommendedName>
        <fullName evidence="3">F-box domain-containing protein</fullName>
    </recommendedName>
</protein>
<evidence type="ECO:0000313" key="1">
    <source>
        <dbReference type="EMBL" id="RFU79392.1"/>
    </source>
</evidence>
<organism evidence="1 2">
    <name type="scientific">Trichoderma arundinaceum</name>
    <dbReference type="NCBI Taxonomy" id="490622"/>
    <lineage>
        <taxon>Eukaryota</taxon>
        <taxon>Fungi</taxon>
        <taxon>Dikarya</taxon>
        <taxon>Ascomycota</taxon>
        <taxon>Pezizomycotina</taxon>
        <taxon>Sordariomycetes</taxon>
        <taxon>Hypocreomycetidae</taxon>
        <taxon>Hypocreales</taxon>
        <taxon>Hypocreaceae</taxon>
        <taxon>Trichoderma</taxon>
    </lineage>
</organism>
<comment type="caution">
    <text evidence="1">The sequence shown here is derived from an EMBL/GenBank/DDBJ whole genome shotgun (WGS) entry which is preliminary data.</text>
</comment>
<dbReference type="SUPFAM" id="SSF52047">
    <property type="entry name" value="RNI-like"/>
    <property type="match status" value="1"/>
</dbReference>
<dbReference type="STRING" id="490622.A0A395NTJ0"/>
<dbReference type="CDD" id="cd09917">
    <property type="entry name" value="F-box_SF"/>
    <property type="match status" value="1"/>
</dbReference>
<reference evidence="1 2" key="1">
    <citation type="journal article" date="2018" name="PLoS Pathog.">
        <title>Evolution of structural diversity of trichothecenes, a family of toxins produced by plant pathogenic and entomopathogenic fungi.</title>
        <authorList>
            <person name="Proctor R.H."/>
            <person name="McCormick S.P."/>
            <person name="Kim H.S."/>
            <person name="Cardoza R.E."/>
            <person name="Stanley A.M."/>
            <person name="Lindo L."/>
            <person name="Kelly A."/>
            <person name="Brown D.W."/>
            <person name="Lee T."/>
            <person name="Vaughan M.M."/>
            <person name="Alexander N.J."/>
            <person name="Busman M."/>
            <person name="Gutierrez S."/>
        </authorList>
    </citation>
    <scope>NUCLEOTIDE SEQUENCE [LARGE SCALE GENOMIC DNA]</scope>
    <source>
        <strain evidence="1 2">IBT 40837</strain>
    </source>
</reference>
<dbReference type="EMBL" id="PXOA01000160">
    <property type="protein sequence ID" value="RFU79392.1"/>
    <property type="molecule type" value="Genomic_DNA"/>
</dbReference>
<accession>A0A395NTJ0</accession>
<name>A0A395NTJ0_TRIAR</name>